<dbReference type="EMBL" id="LCQD01000002">
    <property type="protein sequence ID" value="KKW13322.1"/>
    <property type="molecule type" value="Genomic_DNA"/>
</dbReference>
<name>A0A0G1YED3_9BACT</name>
<accession>A0A0G1YED3</accession>
<comment type="caution">
    <text evidence="1">The sequence shown here is derived from an EMBL/GenBank/DDBJ whole genome shotgun (WGS) entry which is preliminary data.</text>
</comment>
<evidence type="ECO:0000313" key="1">
    <source>
        <dbReference type="EMBL" id="KKW13322.1"/>
    </source>
</evidence>
<gene>
    <name evidence="1" type="ORF">UY48_C0002G0013</name>
</gene>
<evidence type="ECO:0000313" key="2">
    <source>
        <dbReference type="Proteomes" id="UP000034588"/>
    </source>
</evidence>
<sequence length="193" mass="21700">MSKERVFIQWVCDRLQEVVESGVRLLETEDTPPLQVLEFVDLNGLLPGLACAICGRLLYHPEGMVRICRGEVLQRWCLPCLNTHLTGLAPEAQVWNATPDPPSAIRECLQNFAEFLAEKNTRYGDSALHPAQVFSSTPAQEQICNRLDDKLSRIKHAREEGEVLRKNDVADVLGYVALLCVANGWLNFEDLLD</sequence>
<proteinExistence type="predicted"/>
<organism evidence="1 2">
    <name type="scientific">Candidatus Gottesmanbacteria bacterium GW2011_GWB1_49_7</name>
    <dbReference type="NCBI Taxonomy" id="1618448"/>
    <lineage>
        <taxon>Bacteria</taxon>
        <taxon>Candidatus Gottesmaniibacteriota</taxon>
    </lineage>
</organism>
<dbReference type="AlphaFoldDB" id="A0A0G1YED3"/>
<reference evidence="1 2" key="1">
    <citation type="journal article" date="2015" name="Nature">
        <title>rRNA introns, odd ribosomes, and small enigmatic genomes across a large radiation of phyla.</title>
        <authorList>
            <person name="Brown C.T."/>
            <person name="Hug L.A."/>
            <person name="Thomas B.C."/>
            <person name="Sharon I."/>
            <person name="Castelle C.J."/>
            <person name="Singh A."/>
            <person name="Wilkins M.J."/>
            <person name="Williams K.H."/>
            <person name="Banfield J.F."/>
        </authorList>
    </citation>
    <scope>NUCLEOTIDE SEQUENCE [LARGE SCALE GENOMIC DNA]</scope>
</reference>
<dbReference type="Proteomes" id="UP000034588">
    <property type="component" value="Unassembled WGS sequence"/>
</dbReference>
<protein>
    <submittedName>
        <fullName evidence="1">Uncharacterized protein</fullName>
    </submittedName>
</protein>